<reference evidence="3 4" key="1">
    <citation type="submission" date="2024-09" db="EMBL/GenBank/DDBJ databases">
        <title>Chromosome-scale assembly of Riccia sorocarpa.</title>
        <authorList>
            <person name="Paukszto L."/>
        </authorList>
    </citation>
    <scope>NUCLEOTIDE SEQUENCE [LARGE SCALE GENOMIC DNA]</scope>
    <source>
        <strain evidence="3">LP-2024</strain>
        <tissue evidence="3">Aerial parts of the thallus</tissue>
    </source>
</reference>
<dbReference type="AlphaFoldDB" id="A0ABD3G967"/>
<organism evidence="3 4">
    <name type="scientific">Riccia sorocarpa</name>
    <dbReference type="NCBI Taxonomy" id="122646"/>
    <lineage>
        <taxon>Eukaryota</taxon>
        <taxon>Viridiplantae</taxon>
        <taxon>Streptophyta</taxon>
        <taxon>Embryophyta</taxon>
        <taxon>Marchantiophyta</taxon>
        <taxon>Marchantiopsida</taxon>
        <taxon>Marchantiidae</taxon>
        <taxon>Marchantiales</taxon>
        <taxon>Ricciaceae</taxon>
        <taxon>Riccia</taxon>
    </lineage>
</organism>
<evidence type="ECO:0000313" key="3">
    <source>
        <dbReference type="EMBL" id="KAL3675703.1"/>
    </source>
</evidence>
<evidence type="ECO:0000256" key="2">
    <source>
        <dbReference type="SAM" id="MobiDB-lite"/>
    </source>
</evidence>
<evidence type="ECO:0008006" key="5">
    <source>
        <dbReference type="Google" id="ProtNLM"/>
    </source>
</evidence>
<keyword evidence="1" id="KW-0175">Coiled coil</keyword>
<evidence type="ECO:0000313" key="4">
    <source>
        <dbReference type="Proteomes" id="UP001633002"/>
    </source>
</evidence>
<dbReference type="Proteomes" id="UP001633002">
    <property type="component" value="Unassembled WGS sequence"/>
</dbReference>
<accession>A0ABD3G967</accession>
<feature type="region of interest" description="Disordered" evidence="2">
    <location>
        <begin position="93"/>
        <end position="133"/>
    </location>
</feature>
<keyword evidence="4" id="KW-1185">Reference proteome</keyword>
<feature type="coiled-coil region" evidence="1">
    <location>
        <begin position="189"/>
        <end position="223"/>
    </location>
</feature>
<evidence type="ECO:0000256" key="1">
    <source>
        <dbReference type="SAM" id="Coils"/>
    </source>
</evidence>
<gene>
    <name evidence="3" type="ORF">R1sor_025651</name>
</gene>
<protein>
    <recommendedName>
        <fullName evidence="5">Transposase</fullName>
    </recommendedName>
</protein>
<dbReference type="EMBL" id="JBJQOH010000008">
    <property type="protein sequence ID" value="KAL3675703.1"/>
    <property type="molecule type" value="Genomic_DNA"/>
</dbReference>
<proteinExistence type="predicted"/>
<sequence length="246" mass="27908">MLDKLPQAFQMYFPRDFEVNGVPKLEGYPFTKRFVKLLFASEVMKYKVDFQFDVPSLRAHNAKGKEKIKQAAYEDEDSEGLKGKKTFRKRLQADQLPVKAKSPQRSRSGRNREASPSDEVLLDQEEPLGTKEVPEVPKVEEALEPVDVEEALEPVDVEEALEPLDFEEALEPLDVIFPLSAERMVEDRLDTLKDNVNRQTAQAKRLEIENKHLEVENKNLKGVTNIVNSKQGVRGAVSNFVSIIAA</sequence>
<comment type="caution">
    <text evidence="3">The sequence shown here is derived from an EMBL/GenBank/DDBJ whole genome shotgun (WGS) entry which is preliminary data.</text>
</comment>
<name>A0ABD3G967_9MARC</name>